<evidence type="ECO:0000313" key="3">
    <source>
        <dbReference type="Proteomes" id="UP001604277"/>
    </source>
</evidence>
<accession>A0ABD1WZW6</accession>
<dbReference type="PANTHER" id="PTHR31970:SF0">
    <property type="entry name" value="MOLYBDATE TRANSPORTER 1"/>
    <property type="match status" value="1"/>
</dbReference>
<comment type="caution">
    <text evidence="2">The sequence shown here is derived from an EMBL/GenBank/DDBJ whole genome shotgun (WGS) entry which is preliminary data.</text>
</comment>
<keyword evidence="1" id="KW-1133">Transmembrane helix</keyword>
<protein>
    <submittedName>
        <fullName evidence="2">Molybdate transporter 1</fullName>
    </submittedName>
</protein>
<dbReference type="AlphaFoldDB" id="A0ABD1WZW6"/>
<gene>
    <name evidence="2" type="ORF">Fot_07832</name>
</gene>
<keyword evidence="3" id="KW-1185">Reference proteome</keyword>
<sequence>MGSVRDSRKRSATSVFGMMNLIGGWFGATSCCHGARGLAGKYKFGGMSGGCVALLCVAKMVLGLVLISSLVNILDQFPFEVLGVLLLFARIELAMCSRDMNSIEESVVMLICTLFHLLVQVQHLL</sequence>
<evidence type="ECO:0000313" key="2">
    <source>
        <dbReference type="EMBL" id="KAL2554213.1"/>
    </source>
</evidence>
<dbReference type="InterPro" id="IPR031563">
    <property type="entry name" value="MOT1/MOT2"/>
</dbReference>
<evidence type="ECO:0000256" key="1">
    <source>
        <dbReference type="SAM" id="Phobius"/>
    </source>
</evidence>
<dbReference type="PANTHER" id="PTHR31970">
    <property type="match status" value="1"/>
</dbReference>
<organism evidence="2 3">
    <name type="scientific">Forsythia ovata</name>
    <dbReference type="NCBI Taxonomy" id="205694"/>
    <lineage>
        <taxon>Eukaryota</taxon>
        <taxon>Viridiplantae</taxon>
        <taxon>Streptophyta</taxon>
        <taxon>Embryophyta</taxon>
        <taxon>Tracheophyta</taxon>
        <taxon>Spermatophyta</taxon>
        <taxon>Magnoliopsida</taxon>
        <taxon>eudicotyledons</taxon>
        <taxon>Gunneridae</taxon>
        <taxon>Pentapetalae</taxon>
        <taxon>asterids</taxon>
        <taxon>lamiids</taxon>
        <taxon>Lamiales</taxon>
        <taxon>Oleaceae</taxon>
        <taxon>Forsythieae</taxon>
        <taxon>Forsythia</taxon>
    </lineage>
</organism>
<dbReference type="EMBL" id="JBFOLJ010000002">
    <property type="protein sequence ID" value="KAL2554213.1"/>
    <property type="molecule type" value="Genomic_DNA"/>
</dbReference>
<dbReference type="PROSITE" id="PS51257">
    <property type="entry name" value="PROKAR_LIPOPROTEIN"/>
    <property type="match status" value="1"/>
</dbReference>
<proteinExistence type="predicted"/>
<keyword evidence="1" id="KW-0472">Membrane</keyword>
<name>A0ABD1WZW6_9LAMI</name>
<feature type="transmembrane region" description="Helical" evidence="1">
    <location>
        <begin position="51"/>
        <end position="71"/>
    </location>
</feature>
<dbReference type="Pfam" id="PF16983">
    <property type="entry name" value="MFS_MOT1"/>
    <property type="match status" value="1"/>
</dbReference>
<keyword evidence="1" id="KW-0812">Transmembrane</keyword>
<dbReference type="Proteomes" id="UP001604277">
    <property type="component" value="Unassembled WGS sequence"/>
</dbReference>
<reference evidence="3" key="1">
    <citation type="submission" date="2024-07" db="EMBL/GenBank/DDBJ databases">
        <title>Two chromosome-level genome assemblies of Korean endemic species Abeliophyllum distichum and Forsythia ovata (Oleaceae).</title>
        <authorList>
            <person name="Jang H."/>
        </authorList>
    </citation>
    <scope>NUCLEOTIDE SEQUENCE [LARGE SCALE GENOMIC DNA]</scope>
</reference>